<dbReference type="AlphaFoldDB" id="A0A8S1GW35"/>
<protein>
    <recommendedName>
        <fullName evidence="1">Aminopeptidase N-like N-terminal domain-containing protein</fullName>
    </recommendedName>
</protein>
<gene>
    <name evidence="2" type="ORF">CAUJ_LOCUS3428</name>
</gene>
<organism evidence="2 3">
    <name type="scientific">Caenorhabditis auriculariae</name>
    <dbReference type="NCBI Taxonomy" id="2777116"/>
    <lineage>
        <taxon>Eukaryota</taxon>
        <taxon>Metazoa</taxon>
        <taxon>Ecdysozoa</taxon>
        <taxon>Nematoda</taxon>
        <taxon>Chromadorea</taxon>
        <taxon>Rhabditida</taxon>
        <taxon>Rhabditina</taxon>
        <taxon>Rhabditomorpha</taxon>
        <taxon>Rhabditoidea</taxon>
        <taxon>Rhabditidae</taxon>
        <taxon>Peloderinae</taxon>
        <taxon>Caenorhabditis</taxon>
    </lineage>
</organism>
<dbReference type="Proteomes" id="UP000835052">
    <property type="component" value="Unassembled WGS sequence"/>
</dbReference>
<evidence type="ECO:0000313" key="3">
    <source>
        <dbReference type="Proteomes" id="UP000835052"/>
    </source>
</evidence>
<feature type="domain" description="Aminopeptidase N-like N-terminal" evidence="1">
    <location>
        <begin position="22"/>
        <end position="141"/>
    </location>
</feature>
<evidence type="ECO:0000259" key="1">
    <source>
        <dbReference type="Pfam" id="PF17900"/>
    </source>
</evidence>
<evidence type="ECO:0000313" key="2">
    <source>
        <dbReference type="EMBL" id="CAD6187509.1"/>
    </source>
</evidence>
<name>A0A8S1GW35_9PELO</name>
<keyword evidence="3" id="KW-1185">Reference proteome</keyword>
<dbReference type="Gene3D" id="2.60.40.1730">
    <property type="entry name" value="tricorn interacting facor f3 domain"/>
    <property type="match status" value="1"/>
</dbReference>
<comment type="caution">
    <text evidence="2">The sequence shown here is derived from an EMBL/GenBank/DDBJ whole genome shotgun (WGS) entry which is preliminary data.</text>
</comment>
<accession>A0A8S1GW35</accession>
<proteinExistence type="predicted"/>
<dbReference type="SUPFAM" id="SSF63737">
    <property type="entry name" value="Leukotriene A4 hydrolase N-terminal domain"/>
    <property type="match status" value="1"/>
</dbReference>
<sequence length="235" mass="26319">MRFTARDVTQRLFLHRGRNVEANQNEIQAFIPLMNLTKNSSYDLSMNFVGTIGLSGGPRQLQYTTPQNETRTSITFCSEKGATNGLRSLIPCLDGADYPAEFNILIQYNQPFTAFSNFRRTYQQTSNLNSSLSSSYFNSTFALNPADIAFALVELKPQTTVVNGNITISLYYRQKILQSISIDRVLQFMNDKSFNIGKLDVLSLPELDTAQVPGVSFLNEDSVRQENIDLGVTSP</sequence>
<reference evidence="2" key="1">
    <citation type="submission" date="2020-10" db="EMBL/GenBank/DDBJ databases">
        <authorList>
            <person name="Kikuchi T."/>
        </authorList>
    </citation>
    <scope>NUCLEOTIDE SEQUENCE</scope>
    <source>
        <strain evidence="2">NKZ352</strain>
    </source>
</reference>
<dbReference type="Pfam" id="PF17900">
    <property type="entry name" value="Peptidase_M1_N"/>
    <property type="match status" value="1"/>
</dbReference>
<dbReference type="InterPro" id="IPR042097">
    <property type="entry name" value="Aminopeptidase_N-like_N_sf"/>
</dbReference>
<dbReference type="EMBL" id="CAJGYM010000006">
    <property type="protein sequence ID" value="CAD6187509.1"/>
    <property type="molecule type" value="Genomic_DNA"/>
</dbReference>
<dbReference type="InterPro" id="IPR045357">
    <property type="entry name" value="Aminopeptidase_N-like_N"/>
</dbReference>
<dbReference type="OrthoDB" id="5838294at2759"/>